<dbReference type="Proteomes" id="UP000887116">
    <property type="component" value="Unassembled WGS sequence"/>
</dbReference>
<gene>
    <name evidence="1" type="ORF">TNCT_81431</name>
</gene>
<keyword evidence="2" id="KW-1185">Reference proteome</keyword>
<organism evidence="1 2">
    <name type="scientific">Trichonephila clavata</name>
    <name type="common">Joro spider</name>
    <name type="synonym">Nephila clavata</name>
    <dbReference type="NCBI Taxonomy" id="2740835"/>
    <lineage>
        <taxon>Eukaryota</taxon>
        <taxon>Metazoa</taxon>
        <taxon>Ecdysozoa</taxon>
        <taxon>Arthropoda</taxon>
        <taxon>Chelicerata</taxon>
        <taxon>Arachnida</taxon>
        <taxon>Araneae</taxon>
        <taxon>Araneomorphae</taxon>
        <taxon>Entelegynae</taxon>
        <taxon>Araneoidea</taxon>
        <taxon>Nephilidae</taxon>
        <taxon>Trichonephila</taxon>
    </lineage>
</organism>
<evidence type="ECO:0000313" key="1">
    <source>
        <dbReference type="EMBL" id="GFQ84021.1"/>
    </source>
</evidence>
<dbReference type="EMBL" id="BMAO01002880">
    <property type="protein sequence ID" value="GFQ84021.1"/>
    <property type="molecule type" value="Genomic_DNA"/>
</dbReference>
<evidence type="ECO:0000313" key="2">
    <source>
        <dbReference type="Proteomes" id="UP000887116"/>
    </source>
</evidence>
<name>A0A8X6KTS5_TRICU</name>
<reference evidence="1" key="1">
    <citation type="submission" date="2020-07" db="EMBL/GenBank/DDBJ databases">
        <title>Multicomponent nature underlies the extraordinary mechanical properties of spider dragline silk.</title>
        <authorList>
            <person name="Kono N."/>
            <person name="Nakamura H."/>
            <person name="Mori M."/>
            <person name="Yoshida Y."/>
            <person name="Ohtoshi R."/>
            <person name="Malay A.D."/>
            <person name="Moran D.A.P."/>
            <person name="Tomita M."/>
            <person name="Numata K."/>
            <person name="Arakawa K."/>
        </authorList>
    </citation>
    <scope>NUCLEOTIDE SEQUENCE</scope>
</reference>
<proteinExistence type="predicted"/>
<accession>A0A8X6KTS5</accession>
<dbReference type="AlphaFoldDB" id="A0A8X6KTS5"/>
<protein>
    <submittedName>
        <fullName evidence="1">Uncharacterized protein</fullName>
    </submittedName>
</protein>
<sequence length="74" mass="8329">MCLKSIRDPQPLQDGYTSMKIERRQQIEYHRPIVLSDKMVPADPPLTLEVIAFPLGKSSKPLGEAFGYIGQAKE</sequence>
<comment type="caution">
    <text evidence="1">The sequence shown here is derived from an EMBL/GenBank/DDBJ whole genome shotgun (WGS) entry which is preliminary data.</text>
</comment>